<evidence type="ECO:0000313" key="1">
    <source>
        <dbReference type="EMBL" id="BBY40978.1"/>
    </source>
</evidence>
<keyword evidence="2" id="KW-1185">Reference proteome</keyword>
<evidence type="ECO:0000313" key="2">
    <source>
        <dbReference type="Proteomes" id="UP000465812"/>
    </source>
</evidence>
<organism evidence="1 2">
    <name type="scientific">Mycobacterium mantenii</name>
    <dbReference type="NCBI Taxonomy" id="560555"/>
    <lineage>
        <taxon>Bacteria</taxon>
        <taxon>Bacillati</taxon>
        <taxon>Actinomycetota</taxon>
        <taxon>Actinomycetes</taxon>
        <taxon>Mycobacteriales</taxon>
        <taxon>Mycobacteriaceae</taxon>
        <taxon>Mycobacterium</taxon>
        <taxon>Mycobacterium avium complex (MAC)</taxon>
    </lineage>
</organism>
<gene>
    <name evidence="1" type="ORF">MMAN_51120</name>
</gene>
<dbReference type="Proteomes" id="UP000465812">
    <property type="component" value="Chromosome"/>
</dbReference>
<reference evidence="1 2" key="1">
    <citation type="journal article" date="2019" name="Emerg. Microbes Infect.">
        <title>Comprehensive subspecies identification of 175 nontuberculous mycobacteria species based on 7547 genomic profiles.</title>
        <authorList>
            <person name="Matsumoto Y."/>
            <person name="Kinjo T."/>
            <person name="Motooka D."/>
            <person name="Nabeya D."/>
            <person name="Jung N."/>
            <person name="Uechi K."/>
            <person name="Horii T."/>
            <person name="Iida T."/>
            <person name="Fujita J."/>
            <person name="Nakamura S."/>
        </authorList>
    </citation>
    <scope>NUCLEOTIDE SEQUENCE [LARGE SCALE GENOMIC DNA]</scope>
    <source>
        <strain evidence="1 2">JCM 18113</strain>
    </source>
</reference>
<protein>
    <submittedName>
        <fullName evidence="1">Uncharacterized protein</fullName>
    </submittedName>
</protein>
<dbReference type="EMBL" id="AP022590">
    <property type="protein sequence ID" value="BBY40978.1"/>
    <property type="molecule type" value="Genomic_DNA"/>
</dbReference>
<proteinExistence type="predicted"/>
<name>A0ABM7JZF1_MYCNT</name>
<accession>A0ABM7JZF1</accession>
<sequence>MSKLAAVTSHTATGKWLPAEHFALVSAPSQLSILPNLPHPLRDNKTVGLVAWEGAAADGD</sequence>